<name>A0ABV5XSZ5_9NOCA</name>
<proteinExistence type="predicted"/>
<sequence>MRIDECSAMGCTENAGDDRKIVHLIRTTNQGSRLSNEDGVNLAFCRKHAEHFLREWAGLMTGTDGTDKRIYA</sequence>
<comment type="caution">
    <text evidence="1">The sequence shown here is derived from an EMBL/GenBank/DDBJ whole genome shotgun (WGS) entry which is preliminary data.</text>
</comment>
<protein>
    <submittedName>
        <fullName evidence="1">Uncharacterized protein</fullName>
    </submittedName>
</protein>
<keyword evidence="2" id="KW-1185">Reference proteome</keyword>
<evidence type="ECO:0000313" key="1">
    <source>
        <dbReference type="EMBL" id="MFB9785600.1"/>
    </source>
</evidence>
<organism evidence="1 2">
    <name type="scientific">Rhodococcus baikonurensis</name>
    <dbReference type="NCBI Taxonomy" id="172041"/>
    <lineage>
        <taxon>Bacteria</taxon>
        <taxon>Bacillati</taxon>
        <taxon>Actinomycetota</taxon>
        <taxon>Actinomycetes</taxon>
        <taxon>Mycobacteriales</taxon>
        <taxon>Nocardiaceae</taxon>
        <taxon>Rhodococcus</taxon>
        <taxon>Rhodococcus erythropolis group</taxon>
    </lineage>
</organism>
<dbReference type="RefSeq" id="WP_378377717.1">
    <property type="nucleotide sequence ID" value="NZ_JBHMAS010000169.1"/>
</dbReference>
<dbReference type="EMBL" id="JBHMAS010000169">
    <property type="protein sequence ID" value="MFB9785600.1"/>
    <property type="molecule type" value="Genomic_DNA"/>
</dbReference>
<feature type="non-terminal residue" evidence="1">
    <location>
        <position position="72"/>
    </location>
</feature>
<evidence type="ECO:0000313" key="2">
    <source>
        <dbReference type="Proteomes" id="UP001589587"/>
    </source>
</evidence>
<accession>A0ABV5XSZ5</accession>
<dbReference type="Proteomes" id="UP001589587">
    <property type="component" value="Unassembled WGS sequence"/>
</dbReference>
<gene>
    <name evidence="1" type="ORF">ACFFQ6_38560</name>
</gene>
<reference evidence="1 2" key="1">
    <citation type="submission" date="2024-09" db="EMBL/GenBank/DDBJ databases">
        <authorList>
            <person name="Sun Q."/>
            <person name="Mori K."/>
        </authorList>
    </citation>
    <scope>NUCLEOTIDE SEQUENCE [LARGE SCALE GENOMIC DNA]</scope>
    <source>
        <strain evidence="1 2">JCM 11411</strain>
    </source>
</reference>